<evidence type="ECO:0000313" key="4">
    <source>
        <dbReference type="EMBL" id="MBR0652096.1"/>
    </source>
</evidence>
<organism evidence="4 5">
    <name type="scientific">Neoroseomonas terrae</name>
    <dbReference type="NCBI Taxonomy" id="424799"/>
    <lineage>
        <taxon>Bacteria</taxon>
        <taxon>Pseudomonadati</taxon>
        <taxon>Pseudomonadota</taxon>
        <taxon>Alphaproteobacteria</taxon>
        <taxon>Acetobacterales</taxon>
        <taxon>Acetobacteraceae</taxon>
        <taxon>Neoroseomonas</taxon>
    </lineage>
</organism>
<dbReference type="EMBL" id="JAAEDI010000024">
    <property type="protein sequence ID" value="MBR0652096.1"/>
    <property type="molecule type" value="Genomic_DNA"/>
</dbReference>
<feature type="signal peptide" evidence="2">
    <location>
        <begin position="1"/>
        <end position="22"/>
    </location>
</feature>
<feature type="chain" id="PRO_5047290824" evidence="2">
    <location>
        <begin position="23"/>
        <end position="135"/>
    </location>
</feature>
<comment type="caution">
    <text evidence="4">The sequence shown here is derived from an EMBL/GenBank/DDBJ whole genome shotgun (WGS) entry which is preliminary data.</text>
</comment>
<evidence type="ECO:0000259" key="3">
    <source>
        <dbReference type="Pfam" id="PF05239"/>
    </source>
</evidence>
<dbReference type="InterPro" id="IPR027275">
    <property type="entry name" value="PRC-brl_dom"/>
</dbReference>
<protein>
    <submittedName>
        <fullName evidence="4">PRC-barrel domain containing protein</fullName>
    </submittedName>
</protein>
<sequence>MAIAIVAIPGFALAQAPAPAQTAPSSPSVTSPPTATVTTPTPAASARRASQIIGANIINEENRGVGEVHDLMVDTAGGATIAVLSVGGFLGVGERYIAIPLSELRWNSERERWTLPGATVDSLKARPEFTYPTRR</sequence>
<dbReference type="PANTHER" id="PTHR36505">
    <property type="entry name" value="BLR1072 PROTEIN"/>
    <property type="match status" value="1"/>
</dbReference>
<dbReference type="RefSeq" id="WP_211870812.1">
    <property type="nucleotide sequence ID" value="NZ_JAAEDI010000024.1"/>
</dbReference>
<keyword evidence="2" id="KW-0732">Signal</keyword>
<dbReference type="Pfam" id="PF05239">
    <property type="entry name" value="PRC"/>
    <property type="match status" value="1"/>
</dbReference>
<dbReference type="InterPro" id="IPR011033">
    <property type="entry name" value="PRC_barrel-like_sf"/>
</dbReference>
<name>A0ABS5EM44_9PROT</name>
<dbReference type="Gene3D" id="2.30.30.240">
    <property type="entry name" value="PRC-barrel domain"/>
    <property type="match status" value="1"/>
</dbReference>
<feature type="region of interest" description="Disordered" evidence="1">
    <location>
        <begin position="19"/>
        <end position="46"/>
    </location>
</feature>
<dbReference type="SUPFAM" id="SSF50346">
    <property type="entry name" value="PRC-barrel domain"/>
    <property type="match status" value="1"/>
</dbReference>
<evidence type="ECO:0000313" key="5">
    <source>
        <dbReference type="Proteomes" id="UP000698752"/>
    </source>
</evidence>
<feature type="domain" description="PRC-barrel" evidence="3">
    <location>
        <begin position="48"/>
        <end position="102"/>
    </location>
</feature>
<dbReference type="Proteomes" id="UP000698752">
    <property type="component" value="Unassembled WGS sequence"/>
</dbReference>
<evidence type="ECO:0000256" key="2">
    <source>
        <dbReference type="SAM" id="SignalP"/>
    </source>
</evidence>
<dbReference type="PANTHER" id="PTHR36505:SF1">
    <property type="entry name" value="BLR1072 PROTEIN"/>
    <property type="match status" value="1"/>
</dbReference>
<reference evidence="5" key="1">
    <citation type="journal article" date="2021" name="Syst. Appl. Microbiol.">
        <title>Roseomonas hellenica sp. nov., isolated from roots of wild-growing Alkanna tinctoria.</title>
        <authorList>
            <person name="Rat A."/>
            <person name="Naranjo H.D."/>
            <person name="Lebbe L."/>
            <person name="Cnockaert M."/>
            <person name="Krigas N."/>
            <person name="Grigoriadou K."/>
            <person name="Maloupa E."/>
            <person name="Willems A."/>
        </authorList>
    </citation>
    <scope>NUCLEOTIDE SEQUENCE [LARGE SCALE GENOMIC DNA]</scope>
    <source>
        <strain evidence="5">LMG 31159</strain>
    </source>
</reference>
<gene>
    <name evidence="4" type="ORF">GXW78_20745</name>
</gene>
<proteinExistence type="predicted"/>
<keyword evidence="5" id="KW-1185">Reference proteome</keyword>
<evidence type="ECO:0000256" key="1">
    <source>
        <dbReference type="SAM" id="MobiDB-lite"/>
    </source>
</evidence>
<accession>A0ABS5EM44</accession>